<name>A0A0A9CK19_ARUDO</name>
<organism evidence="1">
    <name type="scientific">Arundo donax</name>
    <name type="common">Giant reed</name>
    <name type="synonym">Donax arundinaceus</name>
    <dbReference type="NCBI Taxonomy" id="35708"/>
    <lineage>
        <taxon>Eukaryota</taxon>
        <taxon>Viridiplantae</taxon>
        <taxon>Streptophyta</taxon>
        <taxon>Embryophyta</taxon>
        <taxon>Tracheophyta</taxon>
        <taxon>Spermatophyta</taxon>
        <taxon>Magnoliopsida</taxon>
        <taxon>Liliopsida</taxon>
        <taxon>Poales</taxon>
        <taxon>Poaceae</taxon>
        <taxon>PACMAD clade</taxon>
        <taxon>Arundinoideae</taxon>
        <taxon>Arundineae</taxon>
        <taxon>Arundo</taxon>
    </lineage>
</organism>
<dbReference type="AlphaFoldDB" id="A0A0A9CK19"/>
<protein>
    <submittedName>
        <fullName evidence="1">Uncharacterized protein</fullName>
    </submittedName>
</protein>
<reference evidence="1" key="2">
    <citation type="journal article" date="2015" name="Data Brief">
        <title>Shoot transcriptome of the giant reed, Arundo donax.</title>
        <authorList>
            <person name="Barrero R.A."/>
            <person name="Guerrero F.D."/>
            <person name="Moolhuijzen P."/>
            <person name="Goolsby J.A."/>
            <person name="Tidwell J."/>
            <person name="Bellgard S.E."/>
            <person name="Bellgard M.I."/>
        </authorList>
    </citation>
    <scope>NUCLEOTIDE SEQUENCE</scope>
    <source>
        <tissue evidence="1">Shoot tissue taken approximately 20 cm above the soil surface</tissue>
    </source>
</reference>
<dbReference type="EMBL" id="GBRH01224165">
    <property type="protein sequence ID" value="JAD73730.1"/>
    <property type="molecule type" value="Transcribed_RNA"/>
</dbReference>
<reference evidence="1" key="1">
    <citation type="submission" date="2014-09" db="EMBL/GenBank/DDBJ databases">
        <authorList>
            <person name="Magalhaes I.L.F."/>
            <person name="Oliveira U."/>
            <person name="Santos F.R."/>
            <person name="Vidigal T.H.D.A."/>
            <person name="Brescovit A.D."/>
            <person name="Santos A.J."/>
        </authorList>
    </citation>
    <scope>NUCLEOTIDE SEQUENCE</scope>
    <source>
        <tissue evidence="1">Shoot tissue taken approximately 20 cm above the soil surface</tissue>
    </source>
</reference>
<proteinExistence type="predicted"/>
<accession>A0A0A9CK19</accession>
<sequence length="61" mass="6787">MMEFLCADWRPPQSLQRCDVHPAELMATEEDKSPATLALTDSCRATPDEKDVQWTSVSSGC</sequence>
<evidence type="ECO:0000313" key="1">
    <source>
        <dbReference type="EMBL" id="JAD73730.1"/>
    </source>
</evidence>